<sequence>MLLIIASIAILMSGVEPSTPIVAHARRYVYRCPKDWFSYRNKCFFFDDSQQVSLRQAYEHCKSKNASLVSIHSERENNFIESFTQRNIGYWIGLIAEDYKFSWIDGSSLNYTNWSMGRPSLMSATCTAAIMEEGFWYDVGCSSHMSFMCQIDLDKDGKKEVMKPLPKGNTTELLLIKEEHIKINDDIRKFENKIGKLTNLSDEIDSMKTFFDARLDNIIAEVAKNWSDLTEKMKQLPIPRQEEHRSEEKASNHGTNVWLFVLTTAVVIVSIALILLFFQPNMKNVSILFKSRANSVRLTDDGDI</sequence>
<dbReference type="CDD" id="cd00037">
    <property type="entry name" value="CLECT"/>
    <property type="match status" value="1"/>
</dbReference>
<comment type="caution">
    <text evidence="5">The sequence shown here is derived from an EMBL/GenBank/DDBJ whole genome shotgun (WGS) entry which is preliminary data.</text>
</comment>
<dbReference type="SUPFAM" id="SSF56436">
    <property type="entry name" value="C-type lectin-like"/>
    <property type="match status" value="1"/>
</dbReference>
<keyword evidence="2" id="KW-1133">Transmembrane helix</keyword>
<keyword evidence="2" id="KW-0472">Membrane</keyword>
<reference evidence="5 6" key="1">
    <citation type="journal article" date="2018" name="Gigascience">
        <title>Genomes of trombidid mites reveal novel predicted allergens and laterally-transferred genes associated with secondary metabolism.</title>
        <authorList>
            <person name="Dong X."/>
            <person name="Chaisiri K."/>
            <person name="Xia D."/>
            <person name="Armstrong S.D."/>
            <person name="Fang Y."/>
            <person name="Donnelly M.J."/>
            <person name="Kadowaki T."/>
            <person name="McGarry J.W."/>
            <person name="Darby A.C."/>
            <person name="Makepeace B.L."/>
        </authorList>
    </citation>
    <scope>NUCLEOTIDE SEQUENCE [LARGE SCALE GENOMIC DNA]</scope>
    <source>
        <strain evidence="5">UoL-WK</strain>
    </source>
</reference>
<dbReference type="EMBL" id="NCKU01001841">
    <property type="protein sequence ID" value="RWS11092.1"/>
    <property type="molecule type" value="Genomic_DNA"/>
</dbReference>
<dbReference type="STRING" id="1965070.A0A3S3S6F3"/>
<dbReference type="PANTHER" id="PTHR22803">
    <property type="entry name" value="MANNOSE, PHOSPHOLIPASE, LECTIN RECEPTOR RELATED"/>
    <property type="match status" value="1"/>
</dbReference>
<dbReference type="Gene3D" id="3.10.100.10">
    <property type="entry name" value="Mannose-Binding Protein A, subunit A"/>
    <property type="match status" value="1"/>
</dbReference>
<dbReference type="Pfam" id="PF00059">
    <property type="entry name" value="Lectin_C"/>
    <property type="match status" value="1"/>
</dbReference>
<dbReference type="AlphaFoldDB" id="A0A3S3S6F3"/>
<name>A0A3S3S6F3_9ACAR</name>
<feature type="domain" description="C-type lectin" evidence="4">
    <location>
        <begin position="39"/>
        <end position="150"/>
    </location>
</feature>
<feature type="chain" id="PRO_5018593884" description="C-type lectin domain-containing protein" evidence="3">
    <location>
        <begin position="18"/>
        <end position="304"/>
    </location>
</feature>
<dbReference type="Proteomes" id="UP000285301">
    <property type="component" value="Unassembled WGS sequence"/>
</dbReference>
<accession>A0A3S3S6F3</accession>
<dbReference type="SMART" id="SM00034">
    <property type="entry name" value="CLECT"/>
    <property type="match status" value="1"/>
</dbReference>
<dbReference type="InterPro" id="IPR001304">
    <property type="entry name" value="C-type_lectin-like"/>
</dbReference>
<evidence type="ECO:0000259" key="4">
    <source>
        <dbReference type="PROSITE" id="PS50041"/>
    </source>
</evidence>
<proteinExistence type="predicted"/>
<dbReference type="InterPro" id="IPR016187">
    <property type="entry name" value="CTDL_fold"/>
</dbReference>
<keyword evidence="2" id="KW-0812">Transmembrane</keyword>
<organism evidence="5 6">
    <name type="scientific">Dinothrombium tinctorium</name>
    <dbReference type="NCBI Taxonomy" id="1965070"/>
    <lineage>
        <taxon>Eukaryota</taxon>
        <taxon>Metazoa</taxon>
        <taxon>Ecdysozoa</taxon>
        <taxon>Arthropoda</taxon>
        <taxon>Chelicerata</taxon>
        <taxon>Arachnida</taxon>
        <taxon>Acari</taxon>
        <taxon>Acariformes</taxon>
        <taxon>Trombidiformes</taxon>
        <taxon>Prostigmata</taxon>
        <taxon>Anystina</taxon>
        <taxon>Parasitengona</taxon>
        <taxon>Trombidioidea</taxon>
        <taxon>Trombidiidae</taxon>
        <taxon>Dinothrombium</taxon>
    </lineage>
</organism>
<evidence type="ECO:0000256" key="3">
    <source>
        <dbReference type="SAM" id="SignalP"/>
    </source>
</evidence>
<dbReference type="InterPro" id="IPR050111">
    <property type="entry name" value="C-type_lectin/snaclec_domain"/>
</dbReference>
<evidence type="ECO:0000313" key="5">
    <source>
        <dbReference type="EMBL" id="RWS11092.1"/>
    </source>
</evidence>
<protein>
    <recommendedName>
        <fullName evidence="4">C-type lectin domain-containing protein</fullName>
    </recommendedName>
</protein>
<feature type="signal peptide" evidence="3">
    <location>
        <begin position="1"/>
        <end position="17"/>
    </location>
</feature>
<keyword evidence="3" id="KW-0732">Signal</keyword>
<dbReference type="InterPro" id="IPR018378">
    <property type="entry name" value="C-type_lectin_CS"/>
</dbReference>
<evidence type="ECO:0000313" key="6">
    <source>
        <dbReference type="Proteomes" id="UP000285301"/>
    </source>
</evidence>
<dbReference type="InterPro" id="IPR016186">
    <property type="entry name" value="C-type_lectin-like/link_sf"/>
</dbReference>
<gene>
    <name evidence="5" type="ORF">B4U79_17560</name>
</gene>
<feature type="transmembrane region" description="Helical" evidence="2">
    <location>
        <begin position="257"/>
        <end position="278"/>
    </location>
</feature>
<dbReference type="OrthoDB" id="6480597at2759"/>
<keyword evidence="6" id="KW-1185">Reference proteome</keyword>
<evidence type="ECO:0000256" key="2">
    <source>
        <dbReference type="SAM" id="Phobius"/>
    </source>
</evidence>
<evidence type="ECO:0000256" key="1">
    <source>
        <dbReference type="ARBA" id="ARBA00023157"/>
    </source>
</evidence>
<keyword evidence="1" id="KW-1015">Disulfide bond</keyword>
<dbReference type="PROSITE" id="PS50041">
    <property type="entry name" value="C_TYPE_LECTIN_2"/>
    <property type="match status" value="1"/>
</dbReference>
<dbReference type="PROSITE" id="PS00615">
    <property type="entry name" value="C_TYPE_LECTIN_1"/>
    <property type="match status" value="1"/>
</dbReference>